<keyword evidence="2 4" id="KW-0689">Ribosomal protein</keyword>
<dbReference type="GO" id="GO:0006412">
    <property type="term" value="P:translation"/>
    <property type="evidence" value="ECO:0007669"/>
    <property type="project" value="InterPro"/>
</dbReference>
<protein>
    <submittedName>
        <fullName evidence="4">60S ribosomal protein L27</fullName>
    </submittedName>
</protein>
<organism evidence="4 5">
    <name type="scientific">Chroomonas mesostigmatica CCMP1168</name>
    <dbReference type="NCBI Taxonomy" id="1195612"/>
    <lineage>
        <taxon>Eukaryota</taxon>
        <taxon>Cryptophyceae</taxon>
        <taxon>Pyrenomonadales</taxon>
        <taxon>Chroomonadaceae</taxon>
        <taxon>Chroomonas</taxon>
    </lineage>
</organism>
<dbReference type="SUPFAM" id="SSF50104">
    <property type="entry name" value="Translation proteins SH3-like domain"/>
    <property type="match status" value="1"/>
</dbReference>
<keyword evidence="4" id="KW-0542">Nucleomorph</keyword>
<proteinExistence type="inferred from homology"/>
<dbReference type="AlphaFoldDB" id="J7G5G2"/>
<dbReference type="CDD" id="cd06090">
    <property type="entry name" value="KOW_RPL27"/>
    <property type="match status" value="1"/>
</dbReference>
<reference evidence="4 5" key="1">
    <citation type="journal article" date="2012" name="Genome Biol. Evol.">
        <title>Nucleomorph genome sequence of the cryptophyte alga Chroomonas mesostigmatica CCMP1168 reveals lineage-specific gene loss and genome complexity.</title>
        <authorList>
            <person name="Moore C.E."/>
            <person name="Curtis B."/>
            <person name="Mills T."/>
            <person name="Tanifuji G."/>
            <person name="Archibald J.M."/>
        </authorList>
    </citation>
    <scope>NUCLEOTIDE SEQUENCE [LARGE SCALE GENOMIC DNA]</scope>
    <source>
        <strain evidence="4 5">CCMP1168</strain>
    </source>
</reference>
<dbReference type="GO" id="GO:1990904">
    <property type="term" value="C:ribonucleoprotein complex"/>
    <property type="evidence" value="ECO:0007669"/>
    <property type="project" value="UniProtKB-KW"/>
</dbReference>
<comment type="similarity">
    <text evidence="1">Belongs to the eukaryotic ribosomal protein eL27 family.</text>
</comment>
<dbReference type="InterPro" id="IPR008991">
    <property type="entry name" value="Translation_prot_SH3-like_sf"/>
</dbReference>
<dbReference type="Pfam" id="PF01777">
    <property type="entry name" value="Ribosomal_L27e"/>
    <property type="match status" value="1"/>
</dbReference>
<dbReference type="GO" id="GO:0005840">
    <property type="term" value="C:ribosome"/>
    <property type="evidence" value="ECO:0007669"/>
    <property type="project" value="UniProtKB-KW"/>
</dbReference>
<dbReference type="GO" id="GO:0003735">
    <property type="term" value="F:structural constituent of ribosome"/>
    <property type="evidence" value="ECO:0007669"/>
    <property type="project" value="InterPro"/>
</dbReference>
<gene>
    <name evidence="4" type="primary">rpl27</name>
    <name evidence="4" type="ORF">CMESO_121</name>
</gene>
<evidence type="ECO:0000256" key="1">
    <source>
        <dbReference type="ARBA" id="ARBA00009124"/>
    </source>
</evidence>
<evidence type="ECO:0000256" key="3">
    <source>
        <dbReference type="ARBA" id="ARBA00023274"/>
    </source>
</evidence>
<dbReference type="InterPro" id="IPR038655">
    <property type="entry name" value="Ribosomal_eL27_sf"/>
</dbReference>
<dbReference type="PANTHER" id="PTHR10497">
    <property type="entry name" value="60S RIBOSOMAL PROTEIN L27"/>
    <property type="match status" value="1"/>
</dbReference>
<dbReference type="InterPro" id="IPR001141">
    <property type="entry name" value="Ribosomal_eL27"/>
</dbReference>
<dbReference type="Gene3D" id="2.30.30.770">
    <property type="match status" value="1"/>
</dbReference>
<geneLocation type="nucleomorph" evidence="4"/>
<accession>J7G5G2</accession>
<dbReference type="Proteomes" id="UP000243348">
    <property type="component" value="Nucleomorph 1"/>
</dbReference>
<sequence length="155" mass="18041">MAIPTDQLFGFARLVLVLNGKYAGRKGFTIGYKSDSKKKTWDKVLVVGIKKNPFSSKKKKFQIDKNLKKNTIKVFVKKYNSNHIFPTRYFIGLTEDIEDSIEKKLKDAIAVLLNSSIEGEEEEEKKKEITLFFRNFLRNVQATIPDVWFLKKLKF</sequence>
<evidence type="ECO:0000313" key="4">
    <source>
        <dbReference type="EMBL" id="AFP65316.1"/>
    </source>
</evidence>
<evidence type="ECO:0000256" key="2">
    <source>
        <dbReference type="ARBA" id="ARBA00022980"/>
    </source>
</evidence>
<keyword evidence="3" id="KW-0687">Ribonucleoprotein</keyword>
<dbReference type="EMBL" id="CP003680">
    <property type="protein sequence ID" value="AFP65316.1"/>
    <property type="molecule type" value="Genomic_DNA"/>
</dbReference>
<name>J7G5G2_9CRYP</name>
<evidence type="ECO:0000313" key="5">
    <source>
        <dbReference type="Proteomes" id="UP000243348"/>
    </source>
</evidence>
<dbReference type="InterPro" id="IPR041991">
    <property type="entry name" value="Ribosomal_eL27_KOW"/>
</dbReference>